<evidence type="ECO:0000313" key="3">
    <source>
        <dbReference type="EMBL" id="TWF96399.1"/>
    </source>
</evidence>
<dbReference type="Proteomes" id="UP000317940">
    <property type="component" value="Unassembled WGS sequence"/>
</dbReference>
<evidence type="ECO:0000256" key="2">
    <source>
        <dbReference type="SAM" id="Phobius"/>
    </source>
</evidence>
<protein>
    <submittedName>
        <fullName evidence="3">Uncharacterized protein</fullName>
    </submittedName>
</protein>
<sequence length="549" mass="60113">MAKLDMTPGPQIPRTEAGGPQTAVTQALSATAYRDDDLDGFIAKVQDGVVGKTGWHDLFRPNLGEAFSKAVIGRTLGKGRKPLVPAYGMEPRTVVEHCLAAEELRAARDKRLMLVTVVCGLLFLPGTVIWLGALELRRRLSGGKWDGFFGALILLIPAALTLFFAWKPPFNGLLSLYLRVTMLAPLVGWFLAKRIVVNSVKDLRSRWAGVLEGNLGAAVLPTAVPRHENDKKAAALKEGLTQLVLEQDTNVLHYAGVNGILGLGRRWGSWEMVEDLRPAEGFEEFRTFHTWDLVKKITDRLNGTLGRSHVANGAVPNSSVDQWVISSIGAGADEISRPGGPDMDGPRMRDHAVVTVANQQDFGKDGLRHYLGTQFVLNKGQLIVSVTVTVTALANTLRVSVAGHTLGPIQGAFTDKPKPKERTEPKPGKFWEERTIQLPLVDNIEVVRQALRAPFLKVPTLLAWLGGTMKLPEPFGLRHAWANPAWGNRFMADDSVRIASPVVSAVLAATIDFLADHDVNVDRFTGRSLIMKSEMQGARPFKSDQYDAW</sequence>
<dbReference type="OrthoDB" id="4287439at2"/>
<feature type="transmembrane region" description="Helical" evidence="2">
    <location>
        <begin position="145"/>
        <end position="166"/>
    </location>
</feature>
<dbReference type="RefSeq" id="WP_145902766.1">
    <property type="nucleotide sequence ID" value="NZ_BAAAMZ010000041.1"/>
</dbReference>
<comment type="caution">
    <text evidence="3">The sequence shown here is derived from an EMBL/GenBank/DDBJ whole genome shotgun (WGS) entry which is preliminary data.</text>
</comment>
<evidence type="ECO:0000313" key="4">
    <source>
        <dbReference type="Proteomes" id="UP000317940"/>
    </source>
</evidence>
<keyword evidence="4" id="KW-1185">Reference proteome</keyword>
<reference evidence="3 4" key="1">
    <citation type="submission" date="2019-06" db="EMBL/GenBank/DDBJ databases">
        <title>Sequencing the genomes of 1000 actinobacteria strains.</title>
        <authorList>
            <person name="Klenk H.-P."/>
        </authorList>
    </citation>
    <scope>NUCLEOTIDE SEQUENCE [LARGE SCALE GENOMIC DNA]</scope>
    <source>
        <strain evidence="3 4">DSM 44826</strain>
    </source>
</reference>
<accession>A0A561UAL6</accession>
<keyword evidence="2" id="KW-0812">Transmembrane</keyword>
<evidence type="ECO:0000256" key="1">
    <source>
        <dbReference type="SAM" id="MobiDB-lite"/>
    </source>
</evidence>
<keyword evidence="2" id="KW-1133">Transmembrane helix</keyword>
<feature type="transmembrane region" description="Helical" evidence="2">
    <location>
        <begin position="112"/>
        <end position="133"/>
    </location>
</feature>
<organism evidence="3 4">
    <name type="scientific">Kitasatospora viridis</name>
    <dbReference type="NCBI Taxonomy" id="281105"/>
    <lineage>
        <taxon>Bacteria</taxon>
        <taxon>Bacillati</taxon>
        <taxon>Actinomycetota</taxon>
        <taxon>Actinomycetes</taxon>
        <taxon>Kitasatosporales</taxon>
        <taxon>Streptomycetaceae</taxon>
        <taxon>Kitasatospora</taxon>
    </lineage>
</organism>
<dbReference type="EMBL" id="VIWT01000001">
    <property type="protein sequence ID" value="TWF96399.1"/>
    <property type="molecule type" value="Genomic_DNA"/>
</dbReference>
<gene>
    <name evidence="3" type="ORF">FHX73_11164</name>
</gene>
<keyword evidence="2" id="KW-0472">Membrane</keyword>
<feature type="region of interest" description="Disordered" evidence="1">
    <location>
        <begin position="1"/>
        <end position="21"/>
    </location>
</feature>
<dbReference type="AlphaFoldDB" id="A0A561UAL6"/>
<name>A0A561UAL6_9ACTN</name>
<proteinExistence type="predicted"/>